<dbReference type="InterPro" id="IPR001810">
    <property type="entry name" value="F-box_dom"/>
</dbReference>
<name>A0A9P4K390_9PLEO</name>
<proteinExistence type="predicted"/>
<organism evidence="3 4">
    <name type="scientific">Lojkania enalia</name>
    <dbReference type="NCBI Taxonomy" id="147567"/>
    <lineage>
        <taxon>Eukaryota</taxon>
        <taxon>Fungi</taxon>
        <taxon>Dikarya</taxon>
        <taxon>Ascomycota</taxon>
        <taxon>Pezizomycotina</taxon>
        <taxon>Dothideomycetes</taxon>
        <taxon>Pleosporomycetidae</taxon>
        <taxon>Pleosporales</taxon>
        <taxon>Pleosporales incertae sedis</taxon>
        <taxon>Lojkania</taxon>
    </lineage>
</organism>
<evidence type="ECO:0000256" key="1">
    <source>
        <dbReference type="SAM" id="MobiDB-lite"/>
    </source>
</evidence>
<dbReference type="OrthoDB" id="3798941at2759"/>
<protein>
    <recommendedName>
        <fullName evidence="2">F-box domain-containing protein</fullName>
    </recommendedName>
</protein>
<dbReference type="PROSITE" id="PS50181">
    <property type="entry name" value="FBOX"/>
    <property type="match status" value="1"/>
</dbReference>
<evidence type="ECO:0000313" key="3">
    <source>
        <dbReference type="EMBL" id="KAF2261301.1"/>
    </source>
</evidence>
<reference evidence="4" key="1">
    <citation type="journal article" date="2020" name="Stud. Mycol.">
        <title>101 Dothideomycetes genomes: A test case for predicting lifestyles and emergence of pathogens.</title>
        <authorList>
            <person name="Haridas S."/>
            <person name="Albert R."/>
            <person name="Binder M."/>
            <person name="Bloem J."/>
            <person name="LaButti K."/>
            <person name="Salamov A."/>
            <person name="Andreopoulos B."/>
            <person name="Baker S."/>
            <person name="Barry K."/>
            <person name="Bills G."/>
            <person name="Bluhm B."/>
            <person name="Cannon C."/>
            <person name="Castanera R."/>
            <person name="Culley D."/>
            <person name="Daum C."/>
            <person name="Ezra D."/>
            <person name="Gonzalez J."/>
            <person name="Henrissat B."/>
            <person name="Kuo A."/>
            <person name="Liang C."/>
            <person name="Lipzen A."/>
            <person name="Lutzoni F."/>
            <person name="Magnuson J."/>
            <person name="Mondo S."/>
            <person name="Nolan M."/>
            <person name="Ohm R."/>
            <person name="Pangilinan J."/>
            <person name="Park H.-J."/>
            <person name="Ramirez L."/>
            <person name="Alfaro M."/>
            <person name="Sun H."/>
            <person name="Tritt A."/>
            <person name="Yoshinaga Y."/>
            <person name="Zwiers L.-H."/>
            <person name="Turgeon B."/>
            <person name="Goodwin S."/>
            <person name="Spatafora J."/>
            <person name="Crous P."/>
            <person name="Grigoriev I."/>
        </authorList>
    </citation>
    <scope>NUCLEOTIDE SEQUENCE [LARGE SCALE GENOMIC DNA]</scope>
    <source>
        <strain evidence="4">CBS 304.66</strain>
    </source>
</reference>
<evidence type="ECO:0000313" key="4">
    <source>
        <dbReference type="Proteomes" id="UP000800093"/>
    </source>
</evidence>
<sequence>MESIPPEILSNIVSLLGDDERKAQYATISRSWQHVVERTTFKHLNLSSTEFENFSKYMRSGLRRCSLTNLEWTIILPERAQDGHNEHEIELERKDENKSFTNGIHEIVGELECWEKDTGSVKTGPTLVLQLCVQSCSNDRRRLKDLEKIPLNLLNDREFPKIQRPVEFYSTSSSPRIINGPSIAKISTSFQTLRNLYIQLFDNEKIDQAARQRQRYGTLSIAHFHMIQSPTQDETFPIPSALLPSNTPTDHLSDAIRDLSLAPNLTKLYVTGFSVVSKSLFWPSNTEEPIPVRPNLEWLEVEFDNKTPDGDWYYLPGSIRNAEISDEEDEDDDEEEEEEEAEIPEEEMMDEELEEHRRRLAAREIGEFPSRPIRGIPDKAKLYPFFRAVAKAAVHMPKLRYLAVKMRFADPMRTFCEMLFLGPGTVSWLDDRAMGEGQTVMDVRKTWRLYWNVVGLEPDEKCFEIWKDAQKRRGVDLRTHVLSH</sequence>
<feature type="compositionally biased region" description="Acidic residues" evidence="1">
    <location>
        <begin position="324"/>
        <end position="351"/>
    </location>
</feature>
<dbReference type="AlphaFoldDB" id="A0A9P4K390"/>
<feature type="region of interest" description="Disordered" evidence="1">
    <location>
        <begin position="323"/>
        <end position="351"/>
    </location>
</feature>
<dbReference type="Proteomes" id="UP000800093">
    <property type="component" value="Unassembled WGS sequence"/>
</dbReference>
<keyword evidence="4" id="KW-1185">Reference proteome</keyword>
<evidence type="ECO:0000259" key="2">
    <source>
        <dbReference type="PROSITE" id="PS50181"/>
    </source>
</evidence>
<comment type="caution">
    <text evidence="3">The sequence shown here is derived from an EMBL/GenBank/DDBJ whole genome shotgun (WGS) entry which is preliminary data.</text>
</comment>
<accession>A0A9P4K390</accession>
<gene>
    <name evidence="3" type="ORF">CC78DRAFT_546785</name>
</gene>
<feature type="domain" description="F-box" evidence="2">
    <location>
        <begin position="1"/>
        <end position="44"/>
    </location>
</feature>
<dbReference type="EMBL" id="ML986660">
    <property type="protein sequence ID" value="KAF2261301.1"/>
    <property type="molecule type" value="Genomic_DNA"/>
</dbReference>